<comment type="caution">
    <text evidence="1">The sequence shown here is derived from an EMBL/GenBank/DDBJ whole genome shotgun (WGS) entry which is preliminary data.</text>
</comment>
<keyword evidence="2" id="KW-1185">Reference proteome</keyword>
<dbReference type="EMBL" id="RCHU02000010">
    <property type="protein sequence ID" value="KAL3579439.1"/>
    <property type="molecule type" value="Genomic_DNA"/>
</dbReference>
<protein>
    <submittedName>
        <fullName evidence="1">Uncharacterized protein</fullName>
    </submittedName>
</protein>
<proteinExistence type="predicted"/>
<evidence type="ECO:0000313" key="2">
    <source>
        <dbReference type="Proteomes" id="UP000309997"/>
    </source>
</evidence>
<name>A0ACC4BLV6_POPAL</name>
<accession>A0ACC4BLV6</accession>
<evidence type="ECO:0000313" key="1">
    <source>
        <dbReference type="EMBL" id="KAL3579439.1"/>
    </source>
</evidence>
<sequence>MRIFIFQRRKSSPSNEELVTLCSEFLNGGTDTTGRKWGIAQLITNPEVQTKLYNEIKSTSGDRKVDEKDVEKTRSIYMQWVKELPRKHPPTYFVLVHAVSERTAMAGYDDLPINANVEFYSHGKGENRKVRTNPEKYNPDRFVSGGEDADTTGVTGENDAIWCMKEEIYALQVGYLCEVGVYSGYEEQPQSSGQAEGLSCDRPIPGSESVYMGNLRMGVLPQCTFFISSPCHAYPMGTENFC</sequence>
<gene>
    <name evidence="1" type="ORF">D5086_020943</name>
</gene>
<dbReference type="Proteomes" id="UP000309997">
    <property type="component" value="Unassembled WGS sequence"/>
</dbReference>
<reference evidence="1 2" key="1">
    <citation type="journal article" date="2024" name="Plant Biotechnol. J.">
        <title>Genome and CRISPR/Cas9 system of a widespread forest tree (Populus alba) in the world.</title>
        <authorList>
            <person name="Liu Y.J."/>
            <person name="Jiang P.F."/>
            <person name="Han X.M."/>
            <person name="Li X.Y."/>
            <person name="Wang H.M."/>
            <person name="Wang Y.J."/>
            <person name="Wang X.X."/>
            <person name="Zeng Q.Y."/>
        </authorList>
    </citation>
    <scope>NUCLEOTIDE SEQUENCE [LARGE SCALE GENOMIC DNA]</scope>
    <source>
        <strain evidence="2">cv. PAL-ZL1</strain>
    </source>
</reference>
<organism evidence="1 2">
    <name type="scientific">Populus alba</name>
    <name type="common">White poplar</name>
    <dbReference type="NCBI Taxonomy" id="43335"/>
    <lineage>
        <taxon>Eukaryota</taxon>
        <taxon>Viridiplantae</taxon>
        <taxon>Streptophyta</taxon>
        <taxon>Embryophyta</taxon>
        <taxon>Tracheophyta</taxon>
        <taxon>Spermatophyta</taxon>
        <taxon>Magnoliopsida</taxon>
        <taxon>eudicotyledons</taxon>
        <taxon>Gunneridae</taxon>
        <taxon>Pentapetalae</taxon>
        <taxon>rosids</taxon>
        <taxon>fabids</taxon>
        <taxon>Malpighiales</taxon>
        <taxon>Salicaceae</taxon>
        <taxon>Saliceae</taxon>
        <taxon>Populus</taxon>
    </lineage>
</organism>